<organism evidence="6 7">
    <name type="scientific">Loktanella salsilacus</name>
    <dbReference type="NCBI Taxonomy" id="195913"/>
    <lineage>
        <taxon>Bacteria</taxon>
        <taxon>Pseudomonadati</taxon>
        <taxon>Pseudomonadota</taxon>
        <taxon>Alphaproteobacteria</taxon>
        <taxon>Rhodobacterales</taxon>
        <taxon>Roseobacteraceae</taxon>
        <taxon>Loktanella</taxon>
    </lineage>
</organism>
<keyword evidence="7" id="KW-1185">Reference proteome</keyword>
<dbReference type="GO" id="GO:0007165">
    <property type="term" value="P:signal transduction"/>
    <property type="evidence" value="ECO:0007669"/>
    <property type="project" value="InterPro"/>
</dbReference>
<dbReference type="GO" id="GO:0016020">
    <property type="term" value="C:membrane"/>
    <property type="evidence" value="ECO:0007669"/>
    <property type="project" value="InterPro"/>
</dbReference>
<feature type="domain" description="PAS" evidence="2">
    <location>
        <begin position="287"/>
        <end position="341"/>
    </location>
</feature>
<dbReference type="PROSITE" id="PS50887">
    <property type="entry name" value="GGDEF"/>
    <property type="match status" value="1"/>
</dbReference>
<dbReference type="NCBIfam" id="TIGR00229">
    <property type="entry name" value="sensory_box"/>
    <property type="match status" value="1"/>
</dbReference>
<accession>A0A1I4CGC1</accession>
<dbReference type="SMART" id="SM00267">
    <property type="entry name" value="GGDEF"/>
    <property type="match status" value="1"/>
</dbReference>
<comment type="catalytic activity">
    <reaction evidence="1">
        <text>3',3'-c-di-GMP + H2O = 5'-phosphoguanylyl(3'-&gt;5')guanosine + H(+)</text>
        <dbReference type="Rhea" id="RHEA:24902"/>
        <dbReference type="ChEBI" id="CHEBI:15377"/>
        <dbReference type="ChEBI" id="CHEBI:15378"/>
        <dbReference type="ChEBI" id="CHEBI:58754"/>
        <dbReference type="ChEBI" id="CHEBI:58805"/>
        <dbReference type="EC" id="3.1.4.52"/>
    </reaction>
    <physiologicalReaction direction="left-to-right" evidence="1">
        <dbReference type="Rhea" id="RHEA:24903"/>
    </physiologicalReaction>
</comment>
<dbReference type="SMART" id="SM00091">
    <property type="entry name" value="PAS"/>
    <property type="match status" value="1"/>
</dbReference>
<reference evidence="6 7" key="1">
    <citation type="submission" date="2016-10" db="EMBL/GenBank/DDBJ databases">
        <authorList>
            <person name="de Groot N.N."/>
        </authorList>
    </citation>
    <scope>NUCLEOTIDE SEQUENCE [LARGE SCALE GENOMIC DNA]</scope>
    <source>
        <strain evidence="6 7">DSM 16199</strain>
    </source>
</reference>
<dbReference type="InterPro" id="IPR000160">
    <property type="entry name" value="GGDEF_dom"/>
</dbReference>
<dbReference type="Pfam" id="PF00672">
    <property type="entry name" value="HAMP"/>
    <property type="match status" value="1"/>
</dbReference>
<dbReference type="Proteomes" id="UP000199550">
    <property type="component" value="Unassembled WGS sequence"/>
</dbReference>
<dbReference type="STRING" id="195913.SAMN04488004_102155"/>
<dbReference type="SMART" id="SM00052">
    <property type="entry name" value="EAL"/>
    <property type="match status" value="1"/>
</dbReference>
<sequence length="849" mass="93869">MRLNYKILIGLISVLVIWAGTLGQSYRTMKQLESEYTRTVDETLPIILSLEELRFATLRIVSSTSENAMIMALQRNSDVAPVDSDMPTPDAHEVHETAIGISDFERVFEIYSNQVDLYDSADGAIRDLIGSNGTALTDISQRLEAALENNASTAEVLEMKEVMEDAEADILSLIIGQITDERRALRLRQAALRQGIVDAIDNLMISAALAAFGITALVILSSLRIIKPIERLTAAAVRIAKGDFAPLPKVTQNDEIGALTNAFSDMSSNLQNMIRRHQEATDNALASEQRFRDVAEASSDWIWEIGSDYRITFVSGRFFDVTGLSARAVIGQPISKFLTPDRTATADCFENLELDGLAPIRDMRCRYSDITNQTRICRLSGKPLFHKTGTFMGYRGTASDITAEVEAQDIAEHLALHDALTGLPNRIFMAERLDQNLAKILRHGGAVSVICLDLDHFKEVNDTLGHAAGDSLLKSVTKRLESTLRITDTLTRLGGDEFVIVQSEAIQPSGAEVLCRRILQVISEPFEVEGQNLYIGASLGVSLAPIDSLDPEQLLKNADVAMYRAKKDGRNSFRFFEAGMDAELQERKAMERDLRVAIQNNELEMYYQPLIETHGRAMQGVEALVRWNRPGFGMVPPGDFIPLAEETGLIIPLGDWILRTSCRQATEWPNLFVAVNLSPTQFKQQDLIGLVKQVLHDTGLTPNRLELEITEGVLLEQTAYSLMTLRGLQELGVRIAMDDFGTGYSSLSYLQMFAFDKIKLDQSFVQELGKSSGATSIVRTVLDLGRSLGMVTTAEGVETASQRDYLTQQGCNQMQGYLFSRPVPAAEIKNLLLRTYPDVDVPVAKALSS</sequence>
<dbReference type="PROSITE" id="PS50883">
    <property type="entry name" value="EAL"/>
    <property type="match status" value="1"/>
</dbReference>
<dbReference type="CDD" id="cd00130">
    <property type="entry name" value="PAS"/>
    <property type="match status" value="1"/>
</dbReference>
<dbReference type="CDD" id="cd01948">
    <property type="entry name" value="EAL"/>
    <property type="match status" value="1"/>
</dbReference>
<dbReference type="GO" id="GO:0071732">
    <property type="term" value="P:cellular response to nitric oxide"/>
    <property type="evidence" value="ECO:0007669"/>
    <property type="project" value="UniProtKB-ARBA"/>
</dbReference>
<dbReference type="NCBIfam" id="TIGR00254">
    <property type="entry name" value="GGDEF"/>
    <property type="match status" value="1"/>
</dbReference>
<evidence type="ECO:0000313" key="7">
    <source>
        <dbReference type="Proteomes" id="UP000199550"/>
    </source>
</evidence>
<dbReference type="InterPro" id="IPR052155">
    <property type="entry name" value="Biofilm_reg_signaling"/>
</dbReference>
<dbReference type="Pfam" id="PF00990">
    <property type="entry name" value="GGDEF"/>
    <property type="match status" value="1"/>
</dbReference>
<evidence type="ECO:0000256" key="1">
    <source>
        <dbReference type="ARBA" id="ARBA00051114"/>
    </source>
</evidence>
<dbReference type="InterPro" id="IPR035919">
    <property type="entry name" value="EAL_sf"/>
</dbReference>
<dbReference type="Pfam" id="PF00563">
    <property type="entry name" value="EAL"/>
    <property type="match status" value="1"/>
</dbReference>
<feature type="domain" description="HAMP" evidence="4">
    <location>
        <begin position="223"/>
        <end position="275"/>
    </location>
</feature>
<feature type="domain" description="GGDEF" evidence="5">
    <location>
        <begin position="445"/>
        <end position="578"/>
    </location>
</feature>
<dbReference type="Gene3D" id="3.20.20.450">
    <property type="entry name" value="EAL domain"/>
    <property type="match status" value="1"/>
</dbReference>
<dbReference type="SUPFAM" id="SSF55785">
    <property type="entry name" value="PYP-like sensor domain (PAS domain)"/>
    <property type="match status" value="1"/>
</dbReference>
<dbReference type="InterPro" id="IPR013767">
    <property type="entry name" value="PAS_fold"/>
</dbReference>
<dbReference type="SMART" id="SM00304">
    <property type="entry name" value="HAMP"/>
    <property type="match status" value="1"/>
</dbReference>
<dbReference type="GO" id="GO:0071111">
    <property type="term" value="F:cyclic-guanylate-specific phosphodiesterase activity"/>
    <property type="evidence" value="ECO:0007669"/>
    <property type="project" value="UniProtKB-EC"/>
</dbReference>
<evidence type="ECO:0000259" key="2">
    <source>
        <dbReference type="PROSITE" id="PS50112"/>
    </source>
</evidence>
<name>A0A1I4CGC1_9RHOB</name>
<dbReference type="CDD" id="cd06225">
    <property type="entry name" value="HAMP"/>
    <property type="match status" value="1"/>
</dbReference>
<dbReference type="PROSITE" id="PS50112">
    <property type="entry name" value="PAS"/>
    <property type="match status" value="1"/>
</dbReference>
<dbReference type="SUPFAM" id="SSF141868">
    <property type="entry name" value="EAL domain-like"/>
    <property type="match status" value="1"/>
</dbReference>
<dbReference type="FunFam" id="3.30.70.270:FF:000001">
    <property type="entry name" value="Diguanylate cyclase domain protein"/>
    <property type="match status" value="1"/>
</dbReference>
<feature type="domain" description="EAL" evidence="3">
    <location>
        <begin position="587"/>
        <end position="836"/>
    </location>
</feature>
<evidence type="ECO:0000259" key="5">
    <source>
        <dbReference type="PROSITE" id="PS50887"/>
    </source>
</evidence>
<dbReference type="InterPro" id="IPR029787">
    <property type="entry name" value="Nucleotide_cyclase"/>
</dbReference>
<dbReference type="InterPro" id="IPR001633">
    <property type="entry name" value="EAL_dom"/>
</dbReference>
<dbReference type="EMBL" id="FOTF01000002">
    <property type="protein sequence ID" value="SFK80268.1"/>
    <property type="molecule type" value="Genomic_DNA"/>
</dbReference>
<dbReference type="PANTHER" id="PTHR44757:SF10">
    <property type="entry name" value="MEMBRANE PROTEIN"/>
    <property type="match status" value="1"/>
</dbReference>
<proteinExistence type="predicted"/>
<dbReference type="Gene3D" id="3.30.70.270">
    <property type="match status" value="1"/>
</dbReference>
<dbReference type="RefSeq" id="WP_090185030.1">
    <property type="nucleotide sequence ID" value="NZ_FOTF01000002.1"/>
</dbReference>
<gene>
    <name evidence="6" type="ORF">SAMN04488004_102155</name>
</gene>
<evidence type="ECO:0000259" key="3">
    <source>
        <dbReference type="PROSITE" id="PS50883"/>
    </source>
</evidence>
<dbReference type="InterPro" id="IPR003660">
    <property type="entry name" value="HAMP_dom"/>
</dbReference>
<dbReference type="Gene3D" id="3.30.450.20">
    <property type="entry name" value="PAS domain"/>
    <property type="match status" value="1"/>
</dbReference>
<evidence type="ECO:0000313" key="6">
    <source>
        <dbReference type="EMBL" id="SFK80268.1"/>
    </source>
</evidence>
<dbReference type="Gene3D" id="6.10.340.10">
    <property type="match status" value="1"/>
</dbReference>
<protein>
    <submittedName>
        <fullName evidence="6">PAS domain S-box-containing protein/diguanylate cyclase (GGDEF) domain-containing protein</fullName>
    </submittedName>
</protein>
<dbReference type="PROSITE" id="PS50885">
    <property type="entry name" value="HAMP"/>
    <property type="match status" value="1"/>
</dbReference>
<dbReference type="OrthoDB" id="9814202at2"/>
<dbReference type="SUPFAM" id="SSF158472">
    <property type="entry name" value="HAMP domain-like"/>
    <property type="match status" value="1"/>
</dbReference>
<dbReference type="CDD" id="cd01949">
    <property type="entry name" value="GGDEF"/>
    <property type="match status" value="1"/>
</dbReference>
<dbReference type="AlphaFoldDB" id="A0A1I4CGC1"/>
<dbReference type="PANTHER" id="PTHR44757">
    <property type="entry name" value="DIGUANYLATE CYCLASE DGCP"/>
    <property type="match status" value="1"/>
</dbReference>
<dbReference type="InterPro" id="IPR000014">
    <property type="entry name" value="PAS"/>
</dbReference>
<dbReference type="SUPFAM" id="SSF55073">
    <property type="entry name" value="Nucleotide cyclase"/>
    <property type="match status" value="1"/>
</dbReference>
<dbReference type="InterPro" id="IPR043128">
    <property type="entry name" value="Rev_trsase/Diguanyl_cyclase"/>
</dbReference>
<dbReference type="Pfam" id="PF00989">
    <property type="entry name" value="PAS"/>
    <property type="match status" value="1"/>
</dbReference>
<evidence type="ECO:0000259" key="4">
    <source>
        <dbReference type="PROSITE" id="PS50885"/>
    </source>
</evidence>
<dbReference type="InterPro" id="IPR035965">
    <property type="entry name" value="PAS-like_dom_sf"/>
</dbReference>
<dbReference type="FunFam" id="3.20.20.450:FF:000001">
    <property type="entry name" value="Cyclic di-GMP phosphodiesterase yahA"/>
    <property type="match status" value="1"/>
</dbReference>